<dbReference type="PANTHER" id="PTHR44943:SF8">
    <property type="entry name" value="TPR REPEAT-CONTAINING PROTEIN MJ0263"/>
    <property type="match status" value="1"/>
</dbReference>
<feature type="repeat" description="TPR" evidence="3">
    <location>
        <begin position="344"/>
        <end position="377"/>
    </location>
</feature>
<accession>A0A5S5DKG5</accession>
<dbReference type="Pfam" id="PF13181">
    <property type="entry name" value="TPR_8"/>
    <property type="match status" value="1"/>
</dbReference>
<dbReference type="PANTHER" id="PTHR44943">
    <property type="entry name" value="CELLULOSE SYNTHASE OPERON PROTEIN C"/>
    <property type="match status" value="1"/>
</dbReference>
<reference evidence="5 6" key="1">
    <citation type="submission" date="2019-07" db="EMBL/GenBank/DDBJ databases">
        <title>Genomic Encyclopedia of Archaeal and Bacterial Type Strains, Phase II (KMG-II): from individual species to whole genera.</title>
        <authorList>
            <person name="Goeker M."/>
        </authorList>
    </citation>
    <scope>NUCLEOTIDE SEQUENCE [LARGE SCALE GENOMIC DNA]</scope>
    <source>
        <strain evidence="5 6">DSM 18850</strain>
    </source>
</reference>
<dbReference type="Pfam" id="PF13429">
    <property type="entry name" value="TPR_15"/>
    <property type="match status" value="1"/>
</dbReference>
<dbReference type="Proteomes" id="UP000325105">
    <property type="component" value="Unassembled WGS sequence"/>
</dbReference>
<dbReference type="SUPFAM" id="SSF48452">
    <property type="entry name" value="TPR-like"/>
    <property type="match status" value="2"/>
</dbReference>
<keyword evidence="4" id="KW-0732">Signal</keyword>
<evidence type="ECO:0000256" key="4">
    <source>
        <dbReference type="SAM" id="SignalP"/>
    </source>
</evidence>
<dbReference type="AlphaFoldDB" id="A0A5S5DKG5"/>
<keyword evidence="2 3" id="KW-0802">TPR repeat</keyword>
<dbReference type="SUPFAM" id="SSF81901">
    <property type="entry name" value="HCP-like"/>
    <property type="match status" value="1"/>
</dbReference>
<evidence type="ECO:0000256" key="1">
    <source>
        <dbReference type="ARBA" id="ARBA00022737"/>
    </source>
</evidence>
<sequence length="571" mass="64264">MNIYRSVVCLGIFAAVCLAGPQNAYAQQHVAEDKPYKQELAAVESKLRTGNIAGAIESLDQVIAKYPEAAEVHYAKALLFGQARNFEVAIPLAEKAFELEPKNLLFANYLVELHKGNGDLQGALPVVDKVIEAYPDNSSLYREKIMLLHANRQSEAALQTYDTTVSRFGKTDTLDVIKAEILVDLDRKEEAETTLMPWFRENSGIRQVYSTLGYLYLDKKNVKQAIQVLDRGLKNTNDNLLYLDLADAYTADKKDKLAFDALKKAFDATDVNYADKQRVMFTLLSGRSTFTLDQIQDLANTLVLKHPRIADSHVAKGDVLWRRGNLQEARSLFLTAIGINRNHVDAWRMLMNVELALNDADQAISHGFEALEANPNNPILLYFTGLAYMVKDDTDNARKMMETALDNSGHENNYLQSLIYAGLGDLYHKLKMVEVSDVAYEEAIKLDSTNATAMNNYAYYLSERNEKLELAEELSRKSNELDPASSTFQDTYAWVLFKQEKYKEALQWMEKAIKGANPSAVLYEHYGDILSKVGNRKEAVRQWEKALAASEGSGIDVEKLKTKITTRGYVE</sequence>
<dbReference type="InterPro" id="IPR051685">
    <property type="entry name" value="Ycf3/AcsC/BcsC/TPR_MFPF"/>
</dbReference>
<protein>
    <submittedName>
        <fullName evidence="5">Tetratricopeptide repeat protein</fullName>
    </submittedName>
</protein>
<feature type="repeat" description="TPR" evidence="3">
    <location>
        <begin position="70"/>
        <end position="103"/>
    </location>
</feature>
<dbReference type="Gene3D" id="1.25.40.10">
    <property type="entry name" value="Tetratricopeptide repeat domain"/>
    <property type="match status" value="4"/>
</dbReference>
<comment type="caution">
    <text evidence="5">The sequence shown here is derived from an EMBL/GenBank/DDBJ whole genome shotgun (WGS) entry which is preliminary data.</text>
</comment>
<organism evidence="5 6">
    <name type="scientific">Sphingobacterium allocomposti</name>
    <dbReference type="NCBI Taxonomy" id="415956"/>
    <lineage>
        <taxon>Bacteria</taxon>
        <taxon>Pseudomonadati</taxon>
        <taxon>Bacteroidota</taxon>
        <taxon>Sphingobacteriia</taxon>
        <taxon>Sphingobacteriales</taxon>
        <taxon>Sphingobacteriaceae</taxon>
        <taxon>Sphingobacterium</taxon>
    </lineage>
</organism>
<dbReference type="InterPro" id="IPR011990">
    <property type="entry name" value="TPR-like_helical_dom_sf"/>
</dbReference>
<dbReference type="EMBL" id="VNHX01000006">
    <property type="protein sequence ID" value="TYP96407.1"/>
    <property type="molecule type" value="Genomic_DNA"/>
</dbReference>
<keyword evidence="6" id="KW-1185">Reference proteome</keyword>
<keyword evidence="1" id="KW-0677">Repeat</keyword>
<dbReference type="InterPro" id="IPR019734">
    <property type="entry name" value="TPR_rpt"/>
</dbReference>
<feature type="chain" id="PRO_5024386510" evidence="4">
    <location>
        <begin position="27"/>
        <end position="571"/>
    </location>
</feature>
<evidence type="ECO:0000313" key="6">
    <source>
        <dbReference type="Proteomes" id="UP000325105"/>
    </source>
</evidence>
<dbReference type="OrthoDB" id="9814220at2"/>
<evidence type="ECO:0000256" key="2">
    <source>
        <dbReference type="ARBA" id="ARBA00022803"/>
    </source>
</evidence>
<feature type="signal peptide" evidence="4">
    <location>
        <begin position="1"/>
        <end position="26"/>
    </location>
</feature>
<dbReference type="Pfam" id="PF13432">
    <property type="entry name" value="TPR_16"/>
    <property type="match status" value="2"/>
</dbReference>
<evidence type="ECO:0000256" key="3">
    <source>
        <dbReference type="PROSITE-ProRule" id="PRU00339"/>
    </source>
</evidence>
<proteinExistence type="predicted"/>
<gene>
    <name evidence="5" type="ORF">BC792_106116</name>
</gene>
<evidence type="ECO:0000313" key="5">
    <source>
        <dbReference type="EMBL" id="TYP96407.1"/>
    </source>
</evidence>
<feature type="repeat" description="TPR" evidence="3">
    <location>
        <begin position="206"/>
        <end position="239"/>
    </location>
</feature>
<name>A0A5S5DKG5_9SPHI</name>
<dbReference type="PROSITE" id="PS50005">
    <property type="entry name" value="TPR"/>
    <property type="match status" value="3"/>
</dbReference>
<dbReference type="RefSeq" id="WP_148908195.1">
    <property type="nucleotide sequence ID" value="NZ_VNHX01000006.1"/>
</dbReference>
<dbReference type="SMART" id="SM00028">
    <property type="entry name" value="TPR"/>
    <property type="match status" value="7"/>
</dbReference>